<evidence type="ECO:0000313" key="5">
    <source>
        <dbReference type="EMBL" id="ETF03486.1"/>
    </source>
</evidence>
<keyword evidence="6" id="KW-1185">Reference proteome</keyword>
<evidence type="ECO:0000313" key="6">
    <source>
        <dbReference type="Proteomes" id="UP000018733"/>
    </source>
</evidence>
<dbReference type="Proteomes" id="UP000018733">
    <property type="component" value="Unassembled WGS sequence"/>
</dbReference>
<dbReference type="SUPFAM" id="SSF51197">
    <property type="entry name" value="Clavaminate synthase-like"/>
    <property type="match status" value="1"/>
</dbReference>
<dbReference type="HOGENOM" id="CLU_041041_2_0_4"/>
<dbReference type="GO" id="GO:0017000">
    <property type="term" value="P:antibiotic biosynthetic process"/>
    <property type="evidence" value="ECO:0007669"/>
    <property type="project" value="UniProtKB-KW"/>
</dbReference>
<dbReference type="InterPro" id="IPR003819">
    <property type="entry name" value="TauD/TfdA-like"/>
</dbReference>
<dbReference type="eggNOG" id="COG2175">
    <property type="taxonomic scope" value="Bacteria"/>
</dbReference>
<accession>V8QU61</accession>
<dbReference type="OrthoDB" id="753054at2"/>
<name>V8QU61_9BURK</name>
<gene>
    <name evidence="5" type="ORF">W822_09225</name>
</gene>
<comment type="caution">
    <text evidence="5">The sequence shown here is derived from an EMBL/GenBank/DDBJ whole genome shotgun (WGS) entry which is preliminary data.</text>
</comment>
<organism evidence="5 6">
    <name type="scientific">Advenella kashmirensis W13003</name>
    <dbReference type="NCBI Taxonomy" id="1424334"/>
    <lineage>
        <taxon>Bacteria</taxon>
        <taxon>Pseudomonadati</taxon>
        <taxon>Pseudomonadota</taxon>
        <taxon>Betaproteobacteria</taxon>
        <taxon>Burkholderiales</taxon>
        <taxon>Alcaligenaceae</taxon>
    </lineage>
</organism>
<dbReference type="RefSeq" id="WP_024004820.1">
    <property type="nucleotide sequence ID" value="NZ_KI650979.1"/>
</dbReference>
<keyword evidence="2" id="KW-0560">Oxidoreductase</keyword>
<comment type="cofactor">
    <cofactor evidence="1">
        <name>Fe(2+)</name>
        <dbReference type="ChEBI" id="CHEBI:29033"/>
    </cofactor>
</comment>
<dbReference type="AlphaFoldDB" id="V8QU61"/>
<evidence type="ECO:0000259" key="4">
    <source>
        <dbReference type="Pfam" id="PF02668"/>
    </source>
</evidence>
<dbReference type="PANTHER" id="PTHR10696:SF56">
    <property type="entry name" value="TAUD_TFDA-LIKE DOMAIN-CONTAINING PROTEIN"/>
    <property type="match status" value="1"/>
</dbReference>
<dbReference type="Gene3D" id="3.60.130.10">
    <property type="entry name" value="Clavaminate synthase-like"/>
    <property type="match status" value="1"/>
</dbReference>
<dbReference type="PANTHER" id="PTHR10696">
    <property type="entry name" value="GAMMA-BUTYROBETAINE HYDROXYLASE-RELATED"/>
    <property type="match status" value="1"/>
</dbReference>
<dbReference type="PATRIC" id="fig|1424334.3.peg.1853"/>
<reference evidence="5 6" key="1">
    <citation type="journal article" date="2014" name="Genome Announc.">
        <title>Draft Genome Sequence of Advenella kashmirensis Strain W13003, a Polycyclic Aromatic Hydrocarbon-Degrading Bacterium.</title>
        <authorList>
            <person name="Wang X."/>
            <person name="Jin D."/>
            <person name="Zhou L."/>
            <person name="Wu L."/>
            <person name="An W."/>
            <person name="Zhao L."/>
        </authorList>
    </citation>
    <scope>NUCLEOTIDE SEQUENCE [LARGE SCALE GENOMIC DNA]</scope>
    <source>
        <strain evidence="5 6">W13003</strain>
    </source>
</reference>
<dbReference type="InterPro" id="IPR050411">
    <property type="entry name" value="AlphaKG_dependent_hydroxylases"/>
</dbReference>
<sequence>MDVISELKKNPNPRAAWTVADVTEDTSWINQLSPDIATELLSTVRNGRREEKSMLEYRKTDFPFSDAVLNALTTSFREVRDGRGMALIKGIPRENVRPDEFALITWAIGLHFGVARPQDRSTSYMNEVKNIGTDYRSPNGRGYSSHEQLDFHVDGADIVLLSCYNQAPVGGMSMCTSAVKALEVVAHERSELARTLLLPYPFSKNGQEAPGEASWINAPIYGFEEGRTFCAWNRNRVWNAQRLEGVPSLTALQSEAIGYLDAVIRRPDLMYCMHLERGDLQLLSNQTILHSRTSFQDDANESNKRTLYRLWLAMPDSFKLPKGWDLYTGSCEAGTVRGGNKGLNYDAHCLRFDTDQALAMGMSFQP</sequence>
<dbReference type="Pfam" id="PF02668">
    <property type="entry name" value="TauD"/>
    <property type="match status" value="1"/>
</dbReference>
<proteinExistence type="predicted"/>
<protein>
    <recommendedName>
        <fullName evidence="4">TauD/TfdA-like domain-containing protein</fullName>
    </recommendedName>
</protein>
<evidence type="ECO:0000256" key="2">
    <source>
        <dbReference type="ARBA" id="ARBA00023002"/>
    </source>
</evidence>
<dbReference type="InterPro" id="IPR042098">
    <property type="entry name" value="TauD-like_sf"/>
</dbReference>
<feature type="domain" description="TauD/TfdA-like" evidence="4">
    <location>
        <begin position="61"/>
        <end position="311"/>
    </location>
</feature>
<evidence type="ECO:0000256" key="3">
    <source>
        <dbReference type="ARBA" id="ARBA00023194"/>
    </source>
</evidence>
<dbReference type="EMBL" id="AYXT01000009">
    <property type="protein sequence ID" value="ETF03486.1"/>
    <property type="molecule type" value="Genomic_DNA"/>
</dbReference>
<dbReference type="GO" id="GO:0016706">
    <property type="term" value="F:2-oxoglutarate-dependent dioxygenase activity"/>
    <property type="evidence" value="ECO:0007669"/>
    <property type="project" value="UniProtKB-ARBA"/>
</dbReference>
<evidence type="ECO:0000256" key="1">
    <source>
        <dbReference type="ARBA" id="ARBA00001954"/>
    </source>
</evidence>
<dbReference type="STRING" id="1424334.W822_09225"/>
<keyword evidence="3" id="KW-0045">Antibiotic biosynthesis</keyword>